<comment type="subcellular location">
    <subcellularLocation>
        <location evidence="1">Membrane</location>
        <topology evidence="1">Multi-pass membrane protein</topology>
    </subcellularLocation>
</comment>
<feature type="region of interest" description="Disordered" evidence="8">
    <location>
        <begin position="499"/>
        <end position="523"/>
    </location>
</feature>
<evidence type="ECO:0000313" key="12">
    <source>
        <dbReference type="Proteomes" id="UP000315496"/>
    </source>
</evidence>
<accession>A0A4Z1SYX3</accession>
<evidence type="ECO:0000256" key="1">
    <source>
        <dbReference type="ARBA" id="ARBA00004141"/>
    </source>
</evidence>
<dbReference type="Proteomes" id="UP000315496">
    <property type="component" value="Chromosome 1"/>
</dbReference>
<feature type="transmembrane region" description="Helical" evidence="9">
    <location>
        <begin position="88"/>
        <end position="112"/>
    </location>
</feature>
<dbReference type="AlphaFoldDB" id="A0A4Z1SYX3"/>
<keyword evidence="3" id="KW-0813">Transport</keyword>
<feature type="transmembrane region" description="Helical" evidence="9">
    <location>
        <begin position="148"/>
        <end position="163"/>
    </location>
</feature>
<dbReference type="GO" id="GO:0015179">
    <property type="term" value="F:L-amino acid transmembrane transporter activity"/>
    <property type="evidence" value="ECO:0007669"/>
    <property type="project" value="TreeGrafter"/>
</dbReference>
<keyword evidence="7 9" id="KW-0472">Membrane</keyword>
<evidence type="ECO:0000256" key="4">
    <source>
        <dbReference type="ARBA" id="ARBA00022692"/>
    </source>
</evidence>
<feature type="domain" description="Amino acid transporter transmembrane" evidence="10">
    <location>
        <begin position="27"/>
        <end position="418"/>
    </location>
</feature>
<dbReference type="PANTHER" id="PTHR22950">
    <property type="entry name" value="AMINO ACID TRANSPORTER"/>
    <property type="match status" value="1"/>
</dbReference>
<evidence type="ECO:0000256" key="3">
    <source>
        <dbReference type="ARBA" id="ARBA00022448"/>
    </source>
</evidence>
<sequence length="659" mass="72706">MNRSADDVRPVAAAAPKKRDGNDTVETYSTALTLSNTMVGAALLSLSYTIVRIGWGMGLVLMAFAFTYSLFGFYAVIDAAHYTQSRTLRGCVTAVFGPIPAMVMDVCIVLMYTGLLVVYVSICGDYIGACITGFSYGRASFDIRYTKLILGGLLLPLTLLRSVKALSNISGFCIIFIFVSVLSITVYFFIGLGKRKVACNVAGLQIDEPFTGSTCDLDANTCTWEPFPSPMYIVGPAHTVAWKAFLEIVRRVSVFMPLFGCHASIAPLLHELKGTPIRRWKILRKAITIAAATTGALYLISGFGSSLMFNRYIQANVLLSFLPTEIYMTVVRLLYTLVMALSYVVILFPIRVIIMSWWSLSNETKKGKVVFVCIGIILMIVSVTLSIFVPSIDTVFNAISALFGIAVYWLVPLLLRWKLPFIQATSPLAFPDEVQDEAEDDTVAVGAFAMFGLNVNYARTMSKVLSRDHALQSRLRTRSELRQNQNDIAARGRAATLAVPKGSRDPLLTPSNPPLVTENLRSEPPITDRNTILTQQRNRTISIADSHPTKPFDLTDDANSPDRKAPPPGVTADLLIMQQVVDEFRAEQAEQATRPETVAIPIEEQEIDMTDPRRVLLLKKMTKLRFGGFMAATTIICIINLTAFFLSTFVDTNTFTFNI</sequence>
<comment type="caution">
    <text evidence="11">The sequence shown here is derived from an EMBL/GenBank/DDBJ whole genome shotgun (WGS) entry which is preliminary data.</text>
</comment>
<feature type="region of interest" description="Disordered" evidence="8">
    <location>
        <begin position="535"/>
        <end position="567"/>
    </location>
</feature>
<gene>
    <name evidence="11" type="ORF">GMRT_10742</name>
</gene>
<dbReference type="Pfam" id="PF01490">
    <property type="entry name" value="Aa_trans"/>
    <property type="match status" value="1"/>
</dbReference>
<name>A0A4Z1SYX3_GIAMU</name>
<evidence type="ECO:0000256" key="9">
    <source>
        <dbReference type="SAM" id="Phobius"/>
    </source>
</evidence>
<dbReference type="InterPro" id="IPR013057">
    <property type="entry name" value="AA_transpt_TM"/>
</dbReference>
<feature type="transmembrane region" description="Helical" evidence="9">
    <location>
        <begin position="369"/>
        <end position="389"/>
    </location>
</feature>
<evidence type="ECO:0000313" key="11">
    <source>
        <dbReference type="EMBL" id="TNJ30670.1"/>
    </source>
</evidence>
<dbReference type="EMBL" id="VDLU01000001">
    <property type="protein sequence ID" value="TNJ30670.1"/>
    <property type="molecule type" value="Genomic_DNA"/>
</dbReference>
<dbReference type="OrthoDB" id="438545at2759"/>
<feature type="transmembrane region" description="Helical" evidence="9">
    <location>
        <begin position="333"/>
        <end position="357"/>
    </location>
</feature>
<evidence type="ECO:0000256" key="5">
    <source>
        <dbReference type="ARBA" id="ARBA00022970"/>
    </source>
</evidence>
<feature type="transmembrane region" description="Helical" evidence="9">
    <location>
        <begin position="626"/>
        <end position="650"/>
    </location>
</feature>
<organism evidence="11 12">
    <name type="scientific">Giardia muris</name>
    <dbReference type="NCBI Taxonomy" id="5742"/>
    <lineage>
        <taxon>Eukaryota</taxon>
        <taxon>Metamonada</taxon>
        <taxon>Diplomonadida</taxon>
        <taxon>Hexamitidae</taxon>
        <taxon>Giardiinae</taxon>
        <taxon>Giardia</taxon>
    </lineage>
</organism>
<proteinExistence type="inferred from homology"/>
<evidence type="ECO:0000256" key="7">
    <source>
        <dbReference type="ARBA" id="ARBA00023136"/>
    </source>
</evidence>
<dbReference type="GO" id="GO:0016020">
    <property type="term" value="C:membrane"/>
    <property type="evidence" value="ECO:0007669"/>
    <property type="project" value="UniProtKB-SubCell"/>
</dbReference>
<protein>
    <submittedName>
        <fullName evidence="11">Solute carrier family protein</fullName>
    </submittedName>
</protein>
<evidence type="ECO:0000259" key="10">
    <source>
        <dbReference type="Pfam" id="PF01490"/>
    </source>
</evidence>
<keyword evidence="12" id="KW-1185">Reference proteome</keyword>
<keyword evidence="4 9" id="KW-0812">Transmembrane</keyword>
<evidence type="ECO:0000256" key="8">
    <source>
        <dbReference type="SAM" id="MobiDB-lite"/>
    </source>
</evidence>
<keyword evidence="6 9" id="KW-1133">Transmembrane helix</keyword>
<dbReference type="VEuPathDB" id="GiardiaDB:GMRT_10742"/>
<evidence type="ECO:0000256" key="6">
    <source>
        <dbReference type="ARBA" id="ARBA00022989"/>
    </source>
</evidence>
<dbReference type="PANTHER" id="PTHR22950:SF458">
    <property type="entry name" value="SODIUM-COUPLED NEUTRAL AMINO ACID TRANSPORTER 11-RELATED"/>
    <property type="match status" value="1"/>
</dbReference>
<feature type="region of interest" description="Disordered" evidence="8">
    <location>
        <begin position="1"/>
        <end position="23"/>
    </location>
</feature>
<feature type="transmembrane region" description="Helical" evidence="9">
    <location>
        <begin position="53"/>
        <end position="76"/>
    </location>
</feature>
<evidence type="ECO:0000256" key="2">
    <source>
        <dbReference type="ARBA" id="ARBA00008066"/>
    </source>
</evidence>
<feature type="transmembrane region" description="Helical" evidence="9">
    <location>
        <begin position="395"/>
        <end position="415"/>
    </location>
</feature>
<feature type="transmembrane region" description="Helical" evidence="9">
    <location>
        <begin position="169"/>
        <end position="190"/>
    </location>
</feature>
<comment type="similarity">
    <text evidence="2">Belongs to the amino acid/polyamine transporter 2 family.</text>
</comment>
<keyword evidence="5" id="KW-0029">Amino-acid transport</keyword>
<reference evidence="11 12" key="1">
    <citation type="submission" date="2019-05" db="EMBL/GenBank/DDBJ databases">
        <title>The compact genome of Giardia muris reveals important steps in the evolution of intestinal protozoan parasites.</title>
        <authorList>
            <person name="Xu F."/>
            <person name="Jimenez-Gonzalez A."/>
            <person name="Einarsson E."/>
            <person name="Astvaldsson A."/>
            <person name="Peirasmaki D."/>
            <person name="Eckmann L."/>
            <person name="Andersson J.O."/>
            <person name="Svard S.G."/>
            <person name="Jerlstrom-Hultqvist J."/>
        </authorList>
    </citation>
    <scope>NUCLEOTIDE SEQUENCE [LARGE SCALE GENOMIC DNA]</scope>
    <source>
        <strain evidence="11 12">Roberts-Thomson</strain>
    </source>
</reference>
<feature type="transmembrane region" description="Helical" evidence="9">
    <location>
        <begin position="286"/>
        <end position="313"/>
    </location>
</feature>
<feature type="transmembrane region" description="Helical" evidence="9">
    <location>
        <begin position="118"/>
        <end position="136"/>
    </location>
</feature>